<organism evidence="3 4">
    <name type="scientific">Stutzerimonas balearica DSM 6083</name>
    <dbReference type="NCBI Taxonomy" id="1123016"/>
    <lineage>
        <taxon>Bacteria</taxon>
        <taxon>Pseudomonadati</taxon>
        <taxon>Pseudomonadota</taxon>
        <taxon>Gammaproteobacteria</taxon>
        <taxon>Pseudomonadales</taxon>
        <taxon>Pseudomonadaceae</taxon>
        <taxon>Stutzerimonas</taxon>
    </lineage>
</organism>
<dbReference type="KEGG" id="pbm:CL52_01655"/>
<name>A0A8D3XY81_9GAMM</name>
<accession>A0A8D3XY81</accession>
<gene>
    <name evidence="3" type="ORF">CL52_01655</name>
</gene>
<dbReference type="AlphaFoldDB" id="A0A8D3XY81"/>
<evidence type="ECO:0000313" key="3">
    <source>
        <dbReference type="EMBL" id="AJE13813.1"/>
    </source>
</evidence>
<feature type="domain" description="DUF4124" evidence="2">
    <location>
        <begin position="9"/>
        <end position="67"/>
    </location>
</feature>
<feature type="signal peptide" evidence="1">
    <location>
        <begin position="1"/>
        <end position="20"/>
    </location>
</feature>
<reference evidence="4" key="1">
    <citation type="submission" date="2014-03" db="EMBL/GenBank/DDBJ databases">
        <title>Complete genome of Pseudomonas balearica DSM 6083T, a sewage water isolate from an enrichment with 2-methylnaphthalene.</title>
        <authorList>
            <person name="Salva-Serra F."/>
            <person name="Jaen-Luchoro D."/>
            <person name="Busquets A."/>
            <person name="Pena A."/>
            <person name="Gomila M."/>
            <person name="Bosch R."/>
            <person name="Nogales B."/>
            <person name="Garcia-Valdes E."/>
            <person name="Lalucat J."/>
            <person name="Bennasar A."/>
        </authorList>
    </citation>
    <scope>NUCLEOTIDE SEQUENCE [LARGE SCALE GENOMIC DNA]</scope>
    <source>
        <strain evidence="4">DSM 6083</strain>
    </source>
</reference>
<protein>
    <submittedName>
        <fullName evidence="3">Penicillin-binding protein</fullName>
    </submittedName>
</protein>
<reference evidence="3 4" key="2">
    <citation type="journal article" name="Genome Announc.">
        <title>Complete Genome Sequence of Pseudomonas balearica DSM 6083T.</title>
        <authorList>
            <person name="Bennasar-Figueras A."/>
            <person name="Salva-Serra F."/>
            <person name="Jaen-Luchoro D."/>
            <person name="Segui C."/>
            <person name="Aliaga F."/>
            <person name="Busquets A."/>
            <person name="Gomila M."/>
            <person name="Moore E.R."/>
            <person name="Lalucat J."/>
        </authorList>
    </citation>
    <scope>NUCLEOTIDE SEQUENCE [LARGE SCALE GENOMIC DNA]</scope>
    <source>
        <strain evidence="4">DSM 6083</strain>
    </source>
</reference>
<evidence type="ECO:0000256" key="1">
    <source>
        <dbReference type="SAM" id="SignalP"/>
    </source>
</evidence>
<dbReference type="InterPro" id="IPR025392">
    <property type="entry name" value="DUF4124"/>
</dbReference>
<proteinExistence type="predicted"/>
<keyword evidence="1" id="KW-0732">Signal</keyword>
<evidence type="ECO:0000259" key="2">
    <source>
        <dbReference type="Pfam" id="PF13511"/>
    </source>
</evidence>
<dbReference type="Pfam" id="PF13511">
    <property type="entry name" value="DUF4124"/>
    <property type="match status" value="1"/>
</dbReference>
<evidence type="ECO:0000313" key="4">
    <source>
        <dbReference type="Proteomes" id="UP000031271"/>
    </source>
</evidence>
<sequence length="207" mass="22535">MRVQLLAWLLLALLAAPAQAGIYSYLDAEGNRVFTDRPTTAAEPIELKPANQMPAMPLPAPATQAPPATPARAGYQALRIISPAADATVRDNAGNLTINGASEPPLRPGHRYQLLFDGQPYGEPGESGTFALHNVDRGTHRIALLILAADGSELARSAEQDVHLRRMSLAQRRKARPCAKDDYGVRLECPLKDKPEEKRDIPFVPYL</sequence>
<dbReference type="EMBL" id="CP007511">
    <property type="protein sequence ID" value="AJE13813.1"/>
    <property type="molecule type" value="Genomic_DNA"/>
</dbReference>
<feature type="chain" id="PRO_5034165923" evidence="1">
    <location>
        <begin position="21"/>
        <end position="207"/>
    </location>
</feature>
<dbReference type="Proteomes" id="UP000031271">
    <property type="component" value="Chromosome"/>
</dbReference>